<gene>
    <name evidence="4" type="ORF">KY290_008904</name>
</gene>
<dbReference type="EMBL" id="JAIVGD010000003">
    <property type="protein sequence ID" value="KAH0777493.1"/>
    <property type="molecule type" value="Genomic_DNA"/>
</dbReference>
<evidence type="ECO:0008006" key="6">
    <source>
        <dbReference type="Google" id="ProtNLM"/>
    </source>
</evidence>
<dbReference type="InterPro" id="IPR013103">
    <property type="entry name" value="RVT_2"/>
</dbReference>
<organism evidence="4 5">
    <name type="scientific">Solanum tuberosum</name>
    <name type="common">Potato</name>
    <dbReference type="NCBI Taxonomy" id="4113"/>
    <lineage>
        <taxon>Eukaryota</taxon>
        <taxon>Viridiplantae</taxon>
        <taxon>Streptophyta</taxon>
        <taxon>Embryophyta</taxon>
        <taxon>Tracheophyta</taxon>
        <taxon>Spermatophyta</taxon>
        <taxon>Magnoliopsida</taxon>
        <taxon>eudicotyledons</taxon>
        <taxon>Gunneridae</taxon>
        <taxon>Pentapetalae</taxon>
        <taxon>asterids</taxon>
        <taxon>lamiids</taxon>
        <taxon>Solanales</taxon>
        <taxon>Solanaceae</taxon>
        <taxon>Solanoideae</taxon>
        <taxon>Solaneae</taxon>
        <taxon>Solanum</taxon>
    </lineage>
</organism>
<feature type="region of interest" description="Disordered" evidence="1">
    <location>
        <begin position="230"/>
        <end position="251"/>
    </location>
</feature>
<evidence type="ECO:0000259" key="2">
    <source>
        <dbReference type="Pfam" id="PF07727"/>
    </source>
</evidence>
<dbReference type="Pfam" id="PF07727">
    <property type="entry name" value="RVT_2"/>
    <property type="match status" value="1"/>
</dbReference>
<sequence length="654" mass="72711">MVDSSTDSIPNASASTVRVEILSPFYLHPSENASSSLLPAVFDGTGYRSWRRAVLRALSVKSKTKSINGKVMRHDPSFQQWEMCDDMATSWILNSLSLDLHDSLHFKRSSDLVQGTLDITGYYTKMKKLWEEMNTVDIISQCNCVCTCGGKTKLVKAEQDRRLIHFQMGLNEMHTVVRGNFFMMNTLPSMAQDFAILSQEEKQKEVKPHNYTALDSTSLNVFASSNNVAGSKGPKTNFNSNRGNTGGYGNSNTNVFRGNSSTGRSSLFCDFCKKTGHTKDRCYKLHGYPTNSKFSKGKSSNSAANVCASEVDRNQCEDDNELSKQMPLNLSKGQYEQLLNLLGSLHANHGTNNSENMLSGPVNLGPSLKSPLELGRAKNDLYFLCSICHNCHPPSAGSKETHVTAKFFPSHSNCSPAETYTDEFLWHARLGHPFTCVICPMARQTRIPFPESTTSTTKAFELLHIDLWDTNTSHQVTDNQVTINTEAPNITTAPSILAPISSCDAPNAPRRTTRSLHTPTYIKDYNYTLPNLHSSTSTASSSHPHHSLTSFATNHDSICFTSFCPDSQQLVENITYDCEPCSYEEAILSPAWQKAMTQEFEALYANNTWELVPLPKGKKAIGCRWVYKIKHKADVSVERFKARLVVKGYTQQAG</sequence>
<feature type="domain" description="Retrotransposon Copia-like N-terminal" evidence="3">
    <location>
        <begin position="28"/>
        <end position="72"/>
    </location>
</feature>
<evidence type="ECO:0000259" key="3">
    <source>
        <dbReference type="Pfam" id="PF14244"/>
    </source>
</evidence>
<name>A0ABQ7WBR0_SOLTU</name>
<accession>A0ABQ7WBR0</accession>
<evidence type="ECO:0000256" key="1">
    <source>
        <dbReference type="SAM" id="MobiDB-lite"/>
    </source>
</evidence>
<feature type="domain" description="Reverse transcriptase Ty1/copia-type" evidence="2">
    <location>
        <begin position="606"/>
        <end position="654"/>
    </location>
</feature>
<keyword evidence="5" id="KW-1185">Reference proteome</keyword>
<protein>
    <recommendedName>
        <fullName evidence="6">Retrotransposon Copia-like N-terminal domain-containing protein</fullName>
    </recommendedName>
</protein>
<evidence type="ECO:0000313" key="4">
    <source>
        <dbReference type="EMBL" id="KAH0777493.1"/>
    </source>
</evidence>
<proteinExistence type="predicted"/>
<dbReference type="PANTHER" id="PTHR34222">
    <property type="entry name" value="GAG_PRE-INTEGRS DOMAIN-CONTAINING PROTEIN"/>
    <property type="match status" value="1"/>
</dbReference>
<dbReference type="InterPro" id="IPR029472">
    <property type="entry name" value="Copia-like_N"/>
</dbReference>
<comment type="caution">
    <text evidence="4">The sequence shown here is derived from an EMBL/GenBank/DDBJ whole genome shotgun (WGS) entry which is preliminary data.</text>
</comment>
<evidence type="ECO:0000313" key="5">
    <source>
        <dbReference type="Proteomes" id="UP000826656"/>
    </source>
</evidence>
<dbReference type="Proteomes" id="UP000826656">
    <property type="component" value="Unassembled WGS sequence"/>
</dbReference>
<dbReference type="PANTHER" id="PTHR34222:SF89">
    <property type="match status" value="1"/>
</dbReference>
<reference evidence="4 5" key="1">
    <citation type="journal article" date="2021" name="bioRxiv">
        <title>Chromosome-scale and haplotype-resolved genome assembly of a tetraploid potato cultivar.</title>
        <authorList>
            <person name="Sun H."/>
            <person name="Jiao W.-B."/>
            <person name="Krause K."/>
            <person name="Campoy J.A."/>
            <person name="Goel M."/>
            <person name="Folz-Donahue K."/>
            <person name="Kukat C."/>
            <person name="Huettel B."/>
            <person name="Schneeberger K."/>
        </authorList>
    </citation>
    <scope>NUCLEOTIDE SEQUENCE [LARGE SCALE GENOMIC DNA]</scope>
    <source>
        <strain evidence="4">SolTubOtavaFocal</strain>
        <tissue evidence="4">Leaves</tissue>
    </source>
</reference>
<dbReference type="Pfam" id="PF14244">
    <property type="entry name" value="Retrotran_gag_3"/>
    <property type="match status" value="1"/>
</dbReference>